<gene>
    <name evidence="7" type="ORF">MPL1032_240261</name>
</gene>
<evidence type="ECO:0000256" key="4">
    <source>
        <dbReference type="ARBA" id="ARBA00023163"/>
    </source>
</evidence>
<keyword evidence="4" id="KW-0804">Transcription</keyword>
<protein>
    <submittedName>
        <fullName evidence="7">Transcriptional regulator, TetR family</fullName>
    </submittedName>
</protein>
<evidence type="ECO:0000256" key="5">
    <source>
        <dbReference type="PROSITE-ProRule" id="PRU00335"/>
    </source>
</evidence>
<feature type="DNA-binding region" description="H-T-H motif" evidence="5">
    <location>
        <begin position="39"/>
        <end position="58"/>
    </location>
</feature>
<dbReference type="AlphaFoldDB" id="A0A0K2W1D8"/>
<accession>A0A0K2W1D8</accession>
<dbReference type="Pfam" id="PF00440">
    <property type="entry name" value="TetR_N"/>
    <property type="match status" value="1"/>
</dbReference>
<dbReference type="SUPFAM" id="SSF48498">
    <property type="entry name" value="Tetracyclin repressor-like, C-terminal domain"/>
    <property type="match status" value="1"/>
</dbReference>
<evidence type="ECO:0000256" key="2">
    <source>
        <dbReference type="ARBA" id="ARBA00023015"/>
    </source>
</evidence>
<evidence type="ECO:0000256" key="3">
    <source>
        <dbReference type="ARBA" id="ARBA00023125"/>
    </source>
</evidence>
<dbReference type="Proteomes" id="UP000182888">
    <property type="component" value="Unassembled WGS sequence"/>
</dbReference>
<dbReference type="PRINTS" id="PR00455">
    <property type="entry name" value="HTHTETR"/>
</dbReference>
<dbReference type="PANTHER" id="PTHR30055:SF175">
    <property type="entry name" value="HTH-TYPE TRANSCRIPTIONAL REPRESSOR KSTR2"/>
    <property type="match status" value="1"/>
</dbReference>
<dbReference type="InterPro" id="IPR009057">
    <property type="entry name" value="Homeodomain-like_sf"/>
</dbReference>
<dbReference type="Gene3D" id="1.10.10.60">
    <property type="entry name" value="Homeodomain-like"/>
    <property type="match status" value="1"/>
</dbReference>
<dbReference type="InterPro" id="IPR041490">
    <property type="entry name" value="KstR2_TetR_C"/>
</dbReference>
<sequence>MTNGTARRQVFRLSKERRVSDIMAAARSVFREKGYEDAPLSDIAERANVVEGSIYRYFENKRDLLVKVIEDWYESMLADYDQHLAGIAGTRNRLRYMIWRHLKTIHDEPALCNLMFQFLRTGKDYSHTAVHELNRRYTRRTLDIVREGVDAGELRDDVSLALVRDMIYGCVEHRTWSYLRGEGEFDPDATADAIVELILSGLRKRGPEPVPGRADLAERIEKAVARLENLAGGKDT</sequence>
<evidence type="ECO:0000256" key="1">
    <source>
        <dbReference type="ARBA" id="ARBA00022491"/>
    </source>
</evidence>
<dbReference type="GO" id="GO:0000976">
    <property type="term" value="F:transcription cis-regulatory region binding"/>
    <property type="evidence" value="ECO:0007669"/>
    <property type="project" value="TreeGrafter"/>
</dbReference>
<reference evidence="8" key="1">
    <citation type="submission" date="2014-08" db="EMBL/GenBank/DDBJ databases">
        <authorList>
            <person name="Edwards T."/>
        </authorList>
    </citation>
    <scope>NUCLEOTIDE SEQUENCE [LARGE SCALE GENOMIC DNA]</scope>
</reference>
<dbReference type="PROSITE" id="PS50977">
    <property type="entry name" value="HTH_TETR_2"/>
    <property type="match status" value="1"/>
</dbReference>
<proteinExistence type="predicted"/>
<dbReference type="Gene3D" id="1.10.357.10">
    <property type="entry name" value="Tetracycline Repressor, domain 2"/>
    <property type="match status" value="1"/>
</dbReference>
<evidence type="ECO:0000313" key="7">
    <source>
        <dbReference type="EMBL" id="CDX58792.1"/>
    </source>
</evidence>
<dbReference type="EMBL" id="CCND01000017">
    <property type="protein sequence ID" value="CDX58792.1"/>
    <property type="molecule type" value="Genomic_DNA"/>
</dbReference>
<dbReference type="Pfam" id="PF17932">
    <property type="entry name" value="TetR_C_24"/>
    <property type="match status" value="1"/>
</dbReference>
<dbReference type="PANTHER" id="PTHR30055">
    <property type="entry name" value="HTH-TYPE TRANSCRIPTIONAL REGULATOR RUTR"/>
    <property type="match status" value="1"/>
</dbReference>
<name>A0A0K2W1D8_MESPL</name>
<dbReference type="InterPro" id="IPR036271">
    <property type="entry name" value="Tet_transcr_reg_TetR-rel_C_sf"/>
</dbReference>
<evidence type="ECO:0000313" key="8">
    <source>
        <dbReference type="Proteomes" id="UP000182888"/>
    </source>
</evidence>
<dbReference type="SUPFAM" id="SSF46689">
    <property type="entry name" value="Homeodomain-like"/>
    <property type="match status" value="1"/>
</dbReference>
<dbReference type="GO" id="GO:0003700">
    <property type="term" value="F:DNA-binding transcription factor activity"/>
    <property type="evidence" value="ECO:0007669"/>
    <property type="project" value="TreeGrafter"/>
</dbReference>
<organism evidence="7 8">
    <name type="scientific">Mesorhizobium plurifarium</name>
    <dbReference type="NCBI Taxonomy" id="69974"/>
    <lineage>
        <taxon>Bacteria</taxon>
        <taxon>Pseudomonadati</taxon>
        <taxon>Pseudomonadota</taxon>
        <taxon>Alphaproteobacteria</taxon>
        <taxon>Hyphomicrobiales</taxon>
        <taxon>Phyllobacteriaceae</taxon>
        <taxon>Mesorhizobium</taxon>
    </lineage>
</organism>
<dbReference type="InterPro" id="IPR001647">
    <property type="entry name" value="HTH_TetR"/>
</dbReference>
<keyword evidence="2" id="KW-0805">Transcription regulation</keyword>
<feature type="domain" description="HTH tetR-type" evidence="6">
    <location>
        <begin position="16"/>
        <end position="76"/>
    </location>
</feature>
<keyword evidence="1" id="KW-0678">Repressor</keyword>
<keyword evidence="3 5" id="KW-0238">DNA-binding</keyword>
<evidence type="ECO:0000259" key="6">
    <source>
        <dbReference type="PROSITE" id="PS50977"/>
    </source>
</evidence>
<dbReference type="InterPro" id="IPR050109">
    <property type="entry name" value="HTH-type_TetR-like_transc_reg"/>
</dbReference>